<comment type="similarity">
    <text evidence="2 6">Belongs to the class-III pyridoxal-phosphate-dependent aminotransferase family.</text>
</comment>
<dbReference type="InterPro" id="IPR049704">
    <property type="entry name" value="Aminotrans_3_PPA_site"/>
</dbReference>
<gene>
    <name evidence="7" type="ORF">A8950_2891</name>
</gene>
<dbReference type="Pfam" id="PF00202">
    <property type="entry name" value="Aminotran_3"/>
    <property type="match status" value="1"/>
</dbReference>
<dbReference type="NCBIfam" id="NF004767">
    <property type="entry name" value="PRK06105.1"/>
    <property type="match status" value="1"/>
</dbReference>
<evidence type="ECO:0000256" key="2">
    <source>
        <dbReference type="ARBA" id="ARBA00008954"/>
    </source>
</evidence>
<dbReference type="Gene3D" id="3.40.640.10">
    <property type="entry name" value="Type I PLP-dependent aspartate aminotransferase-like (Major domain)"/>
    <property type="match status" value="1"/>
</dbReference>
<dbReference type="PIRSF" id="PIRSF000521">
    <property type="entry name" value="Transaminase_4ab_Lys_Orn"/>
    <property type="match status" value="1"/>
</dbReference>
<dbReference type="NCBIfam" id="NF005682">
    <property type="entry name" value="PRK07480.1"/>
    <property type="match status" value="1"/>
</dbReference>
<comment type="caution">
    <text evidence="7">The sequence shown here is derived from an EMBL/GenBank/DDBJ whole genome shotgun (WGS) entry which is preliminary data.</text>
</comment>
<dbReference type="CDD" id="cd00610">
    <property type="entry name" value="OAT_like"/>
    <property type="match status" value="1"/>
</dbReference>
<keyword evidence="8" id="KW-1185">Reference proteome</keyword>
<sequence>MTTQTKRNSTAEWQAQDRQHLHPFTDHAELGRVGAKVITRAEGTYLYDSDGNKILDAFAGLWCVNIGYGRKSIAEVAREQLLELPYYNTFFKTTHPPVAELSKLLVEMTPKQFNHVFYGLSGSDANDTIVRMVRTYWNLKKQPKKKTIISRWNGYHGSTMVAASLGGMNYMHELADLPLPGHSHIRQPYWYGEGKDMSPEDFGKAAAKALEDRILELGAENVAAFIGEPIQGAGGVIIPPATYWPEIQKICRKYDLLLIADEVICGFGRTGYMFASEYYNIEADFMTLAKGLTSGYMPLSAIMVADRVAEVLNSFGDFNHGFTYSGHPVSCAVAIENIRIIREEKLVENVRDVTGPYLAQRLAELQDHPLVGEVRSLGLMAAIELVQDKKTHKTFEPLGKTGTICRDHCVKNNLIMRATRDTMLLSPPLTWTRDHVDECIKLFRAALDSTAKDLGVK</sequence>
<protein>
    <submittedName>
        <fullName evidence="7">Putrescine aminotransferase</fullName>
    </submittedName>
</protein>
<evidence type="ECO:0000313" key="7">
    <source>
        <dbReference type="EMBL" id="TDQ81021.1"/>
    </source>
</evidence>
<name>A0A4R6WPH7_9PROT</name>
<dbReference type="RefSeq" id="WP_133614348.1">
    <property type="nucleotide sequence ID" value="NZ_SNYW01000010.1"/>
</dbReference>
<evidence type="ECO:0000256" key="4">
    <source>
        <dbReference type="ARBA" id="ARBA00022679"/>
    </source>
</evidence>
<organism evidence="7 8">
    <name type="scientific">Dongia mobilis</name>
    <dbReference type="NCBI Taxonomy" id="578943"/>
    <lineage>
        <taxon>Bacteria</taxon>
        <taxon>Pseudomonadati</taxon>
        <taxon>Pseudomonadota</taxon>
        <taxon>Alphaproteobacteria</taxon>
        <taxon>Rhodospirillales</taxon>
        <taxon>Dongiaceae</taxon>
        <taxon>Dongia</taxon>
    </lineage>
</organism>
<evidence type="ECO:0000256" key="3">
    <source>
        <dbReference type="ARBA" id="ARBA00022576"/>
    </source>
</evidence>
<evidence type="ECO:0000256" key="6">
    <source>
        <dbReference type="RuleBase" id="RU003560"/>
    </source>
</evidence>
<evidence type="ECO:0000256" key="5">
    <source>
        <dbReference type="ARBA" id="ARBA00022898"/>
    </source>
</evidence>
<dbReference type="EMBL" id="SNYW01000010">
    <property type="protein sequence ID" value="TDQ81021.1"/>
    <property type="molecule type" value="Genomic_DNA"/>
</dbReference>
<proteinExistence type="inferred from homology"/>
<comment type="cofactor">
    <cofactor evidence="1">
        <name>pyridoxal 5'-phosphate</name>
        <dbReference type="ChEBI" id="CHEBI:597326"/>
    </cofactor>
</comment>
<dbReference type="PANTHER" id="PTHR43094">
    <property type="entry name" value="AMINOTRANSFERASE"/>
    <property type="match status" value="1"/>
</dbReference>
<dbReference type="OrthoDB" id="9801834at2"/>
<dbReference type="AlphaFoldDB" id="A0A4R6WPH7"/>
<dbReference type="SUPFAM" id="SSF53383">
    <property type="entry name" value="PLP-dependent transferases"/>
    <property type="match status" value="1"/>
</dbReference>
<dbReference type="PROSITE" id="PS00600">
    <property type="entry name" value="AA_TRANSFER_CLASS_3"/>
    <property type="match status" value="1"/>
</dbReference>
<dbReference type="GO" id="GO:0008483">
    <property type="term" value="F:transaminase activity"/>
    <property type="evidence" value="ECO:0007669"/>
    <property type="project" value="UniProtKB-KW"/>
</dbReference>
<dbReference type="FunFam" id="3.40.640.10:FF:000014">
    <property type="entry name" value="Adenosylmethionine-8-amino-7-oxononanoate aminotransferase, probable"/>
    <property type="match status" value="1"/>
</dbReference>
<dbReference type="InterPro" id="IPR015421">
    <property type="entry name" value="PyrdxlP-dep_Trfase_major"/>
</dbReference>
<evidence type="ECO:0000313" key="8">
    <source>
        <dbReference type="Proteomes" id="UP000295783"/>
    </source>
</evidence>
<dbReference type="InterPro" id="IPR005814">
    <property type="entry name" value="Aminotrans_3"/>
</dbReference>
<keyword evidence="3 7" id="KW-0032">Aminotransferase</keyword>
<dbReference type="PANTHER" id="PTHR43094:SF1">
    <property type="entry name" value="AMINOTRANSFERASE CLASS-III"/>
    <property type="match status" value="1"/>
</dbReference>
<dbReference type="InterPro" id="IPR015424">
    <property type="entry name" value="PyrdxlP-dep_Trfase"/>
</dbReference>
<evidence type="ECO:0000256" key="1">
    <source>
        <dbReference type="ARBA" id="ARBA00001933"/>
    </source>
</evidence>
<reference evidence="7 8" key="1">
    <citation type="submission" date="2019-03" db="EMBL/GenBank/DDBJ databases">
        <title>Genomic Encyclopedia of Type Strains, Phase III (KMG-III): the genomes of soil and plant-associated and newly described type strains.</title>
        <authorList>
            <person name="Whitman W."/>
        </authorList>
    </citation>
    <scope>NUCLEOTIDE SEQUENCE [LARGE SCALE GENOMIC DNA]</scope>
    <source>
        <strain evidence="7 8">CGMCC 1.7660</strain>
    </source>
</reference>
<dbReference type="Gene3D" id="3.90.1150.10">
    <property type="entry name" value="Aspartate Aminotransferase, domain 1"/>
    <property type="match status" value="1"/>
</dbReference>
<dbReference type="GO" id="GO:0005829">
    <property type="term" value="C:cytosol"/>
    <property type="evidence" value="ECO:0007669"/>
    <property type="project" value="TreeGrafter"/>
</dbReference>
<keyword evidence="4 7" id="KW-0808">Transferase</keyword>
<accession>A0A4R6WPH7</accession>
<keyword evidence="5 6" id="KW-0663">Pyridoxal phosphate</keyword>
<dbReference type="GO" id="GO:0030170">
    <property type="term" value="F:pyridoxal phosphate binding"/>
    <property type="evidence" value="ECO:0007669"/>
    <property type="project" value="InterPro"/>
</dbReference>
<dbReference type="Proteomes" id="UP000295783">
    <property type="component" value="Unassembled WGS sequence"/>
</dbReference>
<dbReference type="InterPro" id="IPR015422">
    <property type="entry name" value="PyrdxlP-dep_Trfase_small"/>
</dbReference>